<dbReference type="InterPro" id="IPR051236">
    <property type="entry name" value="HAT_RTT109-like"/>
</dbReference>
<dbReference type="InterPro" id="IPR039559">
    <property type="entry name" value="AIM6_PI-PLC-like_dom"/>
</dbReference>
<keyword evidence="5" id="KW-1185">Reference proteome</keyword>
<evidence type="ECO:0000313" key="4">
    <source>
        <dbReference type="EMBL" id="KAL2290335.1"/>
    </source>
</evidence>
<dbReference type="PANTHER" id="PTHR31571">
    <property type="entry name" value="ALTERED INHERITANCE OF MITOCHONDRIA PROTEIN 6"/>
    <property type="match status" value="1"/>
</dbReference>
<evidence type="ECO:0000256" key="3">
    <source>
        <dbReference type="SAM" id="Phobius"/>
    </source>
</evidence>
<dbReference type="Proteomes" id="UP001600888">
    <property type="component" value="Unassembled WGS sequence"/>
</dbReference>
<organism evidence="4 5">
    <name type="scientific">Diaporthe vaccinii</name>
    <dbReference type="NCBI Taxonomy" id="105482"/>
    <lineage>
        <taxon>Eukaryota</taxon>
        <taxon>Fungi</taxon>
        <taxon>Dikarya</taxon>
        <taxon>Ascomycota</taxon>
        <taxon>Pezizomycotina</taxon>
        <taxon>Sordariomycetes</taxon>
        <taxon>Sordariomycetidae</taxon>
        <taxon>Diaporthales</taxon>
        <taxon>Diaporthaceae</taxon>
        <taxon>Diaporthe</taxon>
        <taxon>Diaporthe eres species complex</taxon>
    </lineage>
</organism>
<dbReference type="EMBL" id="JBAWTH010000009">
    <property type="protein sequence ID" value="KAL2290335.1"/>
    <property type="molecule type" value="Genomic_DNA"/>
</dbReference>
<dbReference type="CDD" id="cd08577">
    <property type="entry name" value="PI-PLCc_GDPD_SF_unchar3"/>
    <property type="match status" value="1"/>
</dbReference>
<accession>A0ABR4F720</accession>
<keyword evidence="3" id="KW-1133">Transmembrane helix</keyword>
<name>A0ABR4F720_9PEZI</name>
<gene>
    <name evidence="4" type="ORF">FJTKL_15474</name>
</gene>
<dbReference type="PANTHER" id="PTHR31571:SF1">
    <property type="entry name" value="ALTERED INHERITANCE OF MITOCHONDRIA PROTEIN 6"/>
    <property type="match status" value="1"/>
</dbReference>
<keyword evidence="3" id="KW-0472">Membrane</keyword>
<evidence type="ECO:0000256" key="1">
    <source>
        <dbReference type="ARBA" id="ARBA00008858"/>
    </source>
</evidence>
<dbReference type="SUPFAM" id="SSF51695">
    <property type="entry name" value="PLC-like phosphodiesterases"/>
    <property type="match status" value="1"/>
</dbReference>
<comment type="similarity">
    <text evidence="1">Belongs to the AIM6 family.</text>
</comment>
<evidence type="ECO:0000313" key="5">
    <source>
        <dbReference type="Proteomes" id="UP001600888"/>
    </source>
</evidence>
<dbReference type="InterPro" id="IPR017946">
    <property type="entry name" value="PLC-like_Pdiesterase_TIM-brl"/>
</dbReference>
<keyword evidence="3" id="KW-0812">Transmembrane</keyword>
<feature type="transmembrane region" description="Helical" evidence="3">
    <location>
        <begin position="73"/>
        <end position="102"/>
    </location>
</feature>
<sequence length="402" mass="46409">MYNTSMESLQPYRDSSSERRIMPHRRTDSWDSEATISGDSDPLIHKSGDNFVLEHTCDEDYTVFGSSRRRRTWIFLGLLCLFSLLAMLLVLDIALRLGWLAWLQEDDVNEELFCKWGEAGTGTEGLSWYPTNFLQDVIPKRIHSHNDYWRKVPLFTALNQGCMSVEADVWLFDDPARKDNLYVGHSRAALQPNRTFESLYIRPLVDILERQNPKTEFYNDTRRGVFDTAPDQTLTLLVDLKTDGAKTWAKVVEQLQPLRERGWLTHIANGTIHERAITVVGTGNTPFELLTANDTYRDYFFDAPLDRLSESPYDSTNSYFASVSFGSTIGSAWMGKMSREQIRRIRQQVKQAHAKGLKARYWDIPEWPVSTRNRIWDLLVHEGVDLLNADNVRAAAKRGWKY</sequence>
<evidence type="ECO:0000256" key="2">
    <source>
        <dbReference type="ARBA" id="ARBA00014286"/>
    </source>
</evidence>
<comment type="caution">
    <text evidence="4">The sequence shown here is derived from an EMBL/GenBank/DDBJ whole genome shotgun (WGS) entry which is preliminary data.</text>
</comment>
<reference evidence="4 5" key="1">
    <citation type="submission" date="2024-03" db="EMBL/GenBank/DDBJ databases">
        <title>A high-quality draft genome sequence of Diaporthe vaccinii, a causative agent of upright dieback and viscid rot disease in cranberry plants.</title>
        <authorList>
            <person name="Sarrasin M."/>
            <person name="Lang B.F."/>
            <person name="Burger G."/>
        </authorList>
    </citation>
    <scope>NUCLEOTIDE SEQUENCE [LARGE SCALE GENOMIC DNA]</scope>
    <source>
        <strain evidence="4 5">IS7</strain>
    </source>
</reference>
<protein>
    <recommendedName>
        <fullName evidence="2">Altered inheritance of mitochondria protein 6</fullName>
    </recommendedName>
</protein>
<proteinExistence type="inferred from homology"/>